<dbReference type="SUPFAM" id="SSF89124">
    <property type="entry name" value="Nop domain"/>
    <property type="match status" value="1"/>
</dbReference>
<reference evidence="4 5" key="1">
    <citation type="submission" date="2016-03" db="EMBL/GenBank/DDBJ databases">
        <title>Complete genome sequence of Thermococcus gorgonarius.</title>
        <authorList>
            <person name="Oger P.M."/>
        </authorList>
    </citation>
    <scope>NUCLEOTIDE SEQUENCE [LARGE SCALE GENOMIC DNA]</scope>
    <source>
        <strain evidence="4 5">W-12</strain>
    </source>
</reference>
<dbReference type="Gene3D" id="1.10.246.90">
    <property type="entry name" value="Nop domain"/>
    <property type="match status" value="1"/>
</dbReference>
<feature type="compositionally biased region" description="Basic residues" evidence="2">
    <location>
        <begin position="373"/>
        <end position="410"/>
    </location>
</feature>
<dbReference type="Gene3D" id="3.30.420.220">
    <property type="match status" value="1"/>
</dbReference>
<protein>
    <submittedName>
        <fullName evidence="4">C/D box methylation guide ribonucleoprotein complex aNOP56 subunit</fullName>
    </submittedName>
</protein>
<dbReference type="InterPro" id="IPR045056">
    <property type="entry name" value="Nop56/Nop58"/>
</dbReference>
<evidence type="ECO:0000256" key="1">
    <source>
        <dbReference type="ARBA" id="ARBA00009211"/>
    </source>
</evidence>
<comment type="similarity">
    <text evidence="1">Belongs to the NOP5/NOP56 family.</text>
</comment>
<dbReference type="NCBIfam" id="NF011121">
    <property type="entry name" value="PRK14552.1"/>
    <property type="match status" value="1"/>
</dbReference>
<dbReference type="RefSeq" id="WP_088885597.1">
    <property type="nucleotide sequence ID" value="NZ_CP014855.1"/>
</dbReference>
<dbReference type="SMART" id="SM00931">
    <property type="entry name" value="NOSIC"/>
    <property type="match status" value="1"/>
</dbReference>
<dbReference type="InterPro" id="IPR029012">
    <property type="entry name" value="Helix_hairpin_bin_sf"/>
</dbReference>
<keyword evidence="5" id="KW-1185">Reference proteome</keyword>
<dbReference type="GO" id="GO:0030515">
    <property type="term" value="F:snoRNA binding"/>
    <property type="evidence" value="ECO:0007669"/>
    <property type="project" value="InterPro"/>
</dbReference>
<dbReference type="EMBL" id="CP014855">
    <property type="protein sequence ID" value="ASJ01259.1"/>
    <property type="molecule type" value="Genomic_DNA"/>
</dbReference>
<dbReference type="PROSITE" id="PS51358">
    <property type="entry name" value="NOP"/>
    <property type="match status" value="1"/>
</dbReference>
<sequence length="429" mass="48597">MKAYIGENVRGVYAFDESGKLIAEKPFKGKPEESLDKLLNGEPSNELLALLDELKEEGYDEFVVEDTELSRNLKELGYNATAEFPNLAGEKLRSSPEEFLGKDWFSEYYNVGVALTRLRIQEQSGARDKMIIQAIEALDDIDKVINLLVSRLREWYGLHFPELDEILPKHQQYVAFVKEIGPRENATREKLEKLGFSEGKIEKILNAAEKSMGAPLGKFDSEIIRKLASEISDLYKLREQIEDYLETAMDEVAPNLKALVGAKLAARLMSLAGGLKELAMMPASTIQVLGAEKALFRHLRTGAKPPKHGVIFQYPAINRSPWWQRGKIARALAGKLAIAARVDYFSGEYIGEELKKELEQRIQEIKEKYPNPPKRKAKPEKKKKEKFKGKGGKHEKGRKFEKKEKAKGKKEKGGKDKKSKKKKHKGGKR</sequence>
<dbReference type="InterPro" id="IPR036070">
    <property type="entry name" value="Nop_dom_sf"/>
</dbReference>
<evidence type="ECO:0000256" key="2">
    <source>
        <dbReference type="SAM" id="MobiDB-lite"/>
    </source>
</evidence>
<feature type="domain" description="Nop" evidence="3">
    <location>
        <begin position="252"/>
        <end position="367"/>
    </location>
</feature>
<proteinExistence type="inferred from homology"/>
<dbReference type="PANTHER" id="PTHR10894:SF0">
    <property type="entry name" value="NUCLEOLAR PROTEIN 56"/>
    <property type="match status" value="1"/>
</dbReference>
<evidence type="ECO:0000313" key="5">
    <source>
        <dbReference type="Proteomes" id="UP000250134"/>
    </source>
</evidence>
<dbReference type="Gene3D" id="1.10.287.660">
    <property type="entry name" value="Helix hairpin bin"/>
    <property type="match status" value="1"/>
</dbReference>
<organism evidence="4 5">
    <name type="scientific">Thermococcus gorgonarius</name>
    <dbReference type="NCBI Taxonomy" id="71997"/>
    <lineage>
        <taxon>Archaea</taxon>
        <taxon>Methanobacteriati</taxon>
        <taxon>Methanobacteriota</taxon>
        <taxon>Thermococci</taxon>
        <taxon>Thermococcales</taxon>
        <taxon>Thermococcaceae</taxon>
        <taxon>Thermococcus</taxon>
    </lineage>
</organism>
<accession>A0A2Z2M7J0</accession>
<dbReference type="Pfam" id="PF21572">
    <property type="entry name" value="Nop5_56-rel_N_Arc"/>
    <property type="match status" value="1"/>
</dbReference>
<dbReference type="GeneID" id="33332305"/>
<dbReference type="AlphaFoldDB" id="A0A2Z2M7J0"/>
<dbReference type="InterPro" id="IPR042239">
    <property type="entry name" value="Nop_C"/>
</dbReference>
<dbReference type="InterPro" id="IPR048896">
    <property type="entry name" value="Nop5_56-rel_N"/>
</dbReference>
<dbReference type="Gene3D" id="1.10.150.460">
    <property type="match status" value="1"/>
</dbReference>
<dbReference type="FunFam" id="1.10.246.90:FF:000007">
    <property type="entry name" value="Pre mRNA splicing protein"/>
    <property type="match status" value="1"/>
</dbReference>
<feature type="compositionally biased region" description="Basic residues" evidence="2">
    <location>
        <begin position="417"/>
        <end position="429"/>
    </location>
</feature>
<name>A0A2Z2M7J0_THEGO</name>
<dbReference type="InterPro" id="IPR012976">
    <property type="entry name" value="NOSIC"/>
</dbReference>
<dbReference type="KEGG" id="tgg:A3K92_07085"/>
<evidence type="ECO:0000259" key="3">
    <source>
        <dbReference type="PROSITE" id="PS51358"/>
    </source>
</evidence>
<feature type="region of interest" description="Disordered" evidence="2">
    <location>
        <begin position="365"/>
        <end position="429"/>
    </location>
</feature>
<dbReference type="InterPro" id="IPR047099">
    <property type="entry name" value="Nop5_N_sf"/>
</dbReference>
<evidence type="ECO:0000313" key="4">
    <source>
        <dbReference type="EMBL" id="ASJ01259.1"/>
    </source>
</evidence>
<dbReference type="PANTHER" id="PTHR10894">
    <property type="entry name" value="NUCLEOLAR PROTEIN 5 NUCLEOLAR PROTEIN NOP5 NOP58"/>
    <property type="match status" value="1"/>
</dbReference>
<dbReference type="InterPro" id="IPR002687">
    <property type="entry name" value="Nop_dom"/>
</dbReference>
<keyword evidence="4" id="KW-0687">Ribonucleoprotein</keyword>
<dbReference type="OrthoDB" id="11877at2157"/>
<gene>
    <name evidence="4" type="ORF">A3K92_07085</name>
</gene>
<dbReference type="Pfam" id="PF01798">
    <property type="entry name" value="Nop"/>
    <property type="match status" value="1"/>
</dbReference>
<dbReference type="Proteomes" id="UP000250134">
    <property type="component" value="Chromosome"/>
</dbReference>
<dbReference type="GO" id="GO:0031428">
    <property type="term" value="C:box C/D methylation guide snoRNP complex"/>
    <property type="evidence" value="ECO:0007669"/>
    <property type="project" value="InterPro"/>
</dbReference>